<dbReference type="PATRIC" id="fig|1437453.6.peg.7248"/>
<dbReference type="KEGG" id="sle:sle1_121"/>
<keyword evidence="3" id="KW-0614">Plasmid</keyword>
<name>A0A0F7VMH9_STRLW</name>
<geneLocation type="plasmid" evidence="3 4">
    <name>pSLE1</name>
</geneLocation>
<feature type="compositionally biased region" description="Pro residues" evidence="2">
    <location>
        <begin position="210"/>
        <end position="221"/>
    </location>
</feature>
<gene>
    <name evidence="3" type="ORF">sle1_121</name>
</gene>
<feature type="region of interest" description="Disordered" evidence="2">
    <location>
        <begin position="33"/>
        <end position="59"/>
    </location>
</feature>
<reference evidence="4" key="1">
    <citation type="submission" date="2015-02" db="EMBL/GenBank/DDBJ databases">
        <authorList>
            <person name="Gomez-Escribano P.J."/>
        </authorList>
    </citation>
    <scope>NUCLEOTIDE SEQUENCE [LARGE SCALE GENOMIC DNA]</scope>
    <source>
        <strain evidence="4">C34 (DSM 42122 / NRRL B-24963)</strain>
        <plasmid evidence="4">pSLE1</plasmid>
    </source>
</reference>
<protein>
    <submittedName>
        <fullName evidence="3">Sle1_121 protein</fullName>
    </submittedName>
</protein>
<proteinExistence type="predicted"/>
<feature type="coiled-coil region" evidence="1">
    <location>
        <begin position="118"/>
        <end position="148"/>
    </location>
</feature>
<evidence type="ECO:0000313" key="4">
    <source>
        <dbReference type="Proteomes" id="UP000035016"/>
    </source>
</evidence>
<feature type="compositionally biased region" description="Basic and acidic residues" evidence="2">
    <location>
        <begin position="234"/>
        <end position="243"/>
    </location>
</feature>
<organism evidence="3 4">
    <name type="scientific">Streptomyces leeuwenhoekii</name>
    <dbReference type="NCBI Taxonomy" id="1437453"/>
    <lineage>
        <taxon>Bacteria</taxon>
        <taxon>Bacillati</taxon>
        <taxon>Actinomycetota</taxon>
        <taxon>Actinomycetes</taxon>
        <taxon>Kitasatosporales</taxon>
        <taxon>Streptomycetaceae</taxon>
        <taxon>Streptomyces</taxon>
    </lineage>
</organism>
<evidence type="ECO:0000256" key="2">
    <source>
        <dbReference type="SAM" id="MobiDB-lite"/>
    </source>
</evidence>
<dbReference type="AlphaFoldDB" id="A0A0F7VMH9"/>
<evidence type="ECO:0000313" key="3">
    <source>
        <dbReference type="EMBL" id="CQR59288.1"/>
    </source>
</evidence>
<sequence length="257" mass="27257">MRAPAQHRRPGLNAAHGWAHPYTGIEALATFYNDGGDPPTPADIPPKRTTTTAGDPDTVVMPQEKFTQNMTEQRRRGRHAAYREIAEAAGIDFDVDTFDPKAFAAQFKEAQAARQALLTEEQRRAEELAQKEQALAAREQAAAQREAEAARLARDVKIRAALVRLGATGDDLDDAAALMRIGDDADDDAITQAAEALKARRGELFGATPAPAPSPLPPAPGGAPAGGGTPRPAPSKDDAKARARELAVKMGYAKPAA</sequence>
<dbReference type="RefSeq" id="WP_047121310.1">
    <property type="nucleotide sequence ID" value="NZ_LN831788.1"/>
</dbReference>
<dbReference type="Proteomes" id="UP000035016">
    <property type="component" value="Plasmid pSLE1"/>
</dbReference>
<dbReference type="EMBL" id="LN831788">
    <property type="protein sequence ID" value="CQR59288.1"/>
    <property type="molecule type" value="Genomic_DNA"/>
</dbReference>
<feature type="region of interest" description="Disordered" evidence="2">
    <location>
        <begin position="200"/>
        <end position="243"/>
    </location>
</feature>
<accession>A0A0F7VMH9</accession>
<keyword evidence="1" id="KW-0175">Coiled coil</keyword>
<evidence type="ECO:0000256" key="1">
    <source>
        <dbReference type="SAM" id="Coils"/>
    </source>
</evidence>